<evidence type="ECO:0000256" key="5">
    <source>
        <dbReference type="ARBA" id="ARBA00023136"/>
    </source>
</evidence>
<evidence type="ECO:0000313" key="9">
    <source>
        <dbReference type="Proteomes" id="UP000292052"/>
    </source>
</evidence>
<dbReference type="GO" id="GO:0005886">
    <property type="term" value="C:plasma membrane"/>
    <property type="evidence" value="ECO:0007669"/>
    <property type="project" value="TreeGrafter"/>
</dbReference>
<feature type="transmembrane region" description="Helical" evidence="6">
    <location>
        <begin position="167"/>
        <end position="188"/>
    </location>
</feature>
<sequence>MEDSSDIVKISFLQLYRDWTISHLKILLHFLVGIFLGLTYYQSGNDGSKTTIPSELAVLKKERFNNWYKLKTYYAAFLVSDIPMQIIFSLTYISTSYFLSAQPIEASRFFMVLIILILVALTASSLGLVIGTLVNPVNGTFFGAIITAFLLCVAGFLIWFTHMSKVMYMLTYISFLSYSYEGLVQAVYGFSRGSIPCPEDVEYCHFTVPELILRELGMTNNTYWIDVAFLMSNILLLRLVAFCTLKRRLRTGQ</sequence>
<dbReference type="EMBL" id="QDEB01079128">
    <property type="protein sequence ID" value="RZC34545.1"/>
    <property type="molecule type" value="Genomic_DNA"/>
</dbReference>
<accession>A0A482VNY9</accession>
<evidence type="ECO:0000256" key="4">
    <source>
        <dbReference type="ARBA" id="ARBA00022989"/>
    </source>
</evidence>
<dbReference type="STRING" id="1661398.A0A482VNY9"/>
<dbReference type="Pfam" id="PF01061">
    <property type="entry name" value="ABC2_membrane"/>
    <property type="match status" value="1"/>
</dbReference>
<keyword evidence="2" id="KW-0813">Transport</keyword>
<dbReference type="AlphaFoldDB" id="A0A482VNY9"/>
<feature type="transmembrane region" description="Helical" evidence="6">
    <location>
        <begin position="140"/>
        <end position="160"/>
    </location>
</feature>
<dbReference type="Proteomes" id="UP000292052">
    <property type="component" value="Unassembled WGS sequence"/>
</dbReference>
<keyword evidence="4 6" id="KW-1133">Transmembrane helix</keyword>
<comment type="caution">
    <text evidence="8">The sequence shown here is derived from an EMBL/GenBank/DDBJ whole genome shotgun (WGS) entry which is preliminary data.</text>
</comment>
<protein>
    <submittedName>
        <fullName evidence="8">ABC2 membrane domain containing protein</fullName>
    </submittedName>
</protein>
<evidence type="ECO:0000313" key="8">
    <source>
        <dbReference type="EMBL" id="RZC34545.1"/>
    </source>
</evidence>
<gene>
    <name evidence="8" type="ORF">BDFB_007051</name>
</gene>
<feature type="transmembrane region" description="Helical" evidence="6">
    <location>
        <begin position="223"/>
        <end position="245"/>
    </location>
</feature>
<keyword evidence="5 6" id="KW-0472">Membrane</keyword>
<dbReference type="InterPro" id="IPR050352">
    <property type="entry name" value="ABCG_transporters"/>
</dbReference>
<evidence type="ECO:0000256" key="6">
    <source>
        <dbReference type="SAM" id="Phobius"/>
    </source>
</evidence>
<feature type="transmembrane region" description="Helical" evidence="6">
    <location>
        <begin position="110"/>
        <end position="134"/>
    </location>
</feature>
<feature type="transmembrane region" description="Helical" evidence="6">
    <location>
        <begin position="21"/>
        <end position="41"/>
    </location>
</feature>
<reference evidence="8 9" key="1">
    <citation type="submission" date="2017-03" db="EMBL/GenBank/DDBJ databases">
        <title>Genome of the blue death feigning beetle - Asbolus verrucosus.</title>
        <authorList>
            <person name="Rider S.D."/>
        </authorList>
    </citation>
    <scope>NUCLEOTIDE SEQUENCE [LARGE SCALE GENOMIC DNA]</scope>
    <source>
        <strain evidence="8">Butters</strain>
        <tissue evidence="8">Head and leg muscle</tissue>
    </source>
</reference>
<dbReference type="PANTHER" id="PTHR48041">
    <property type="entry name" value="ABC TRANSPORTER G FAMILY MEMBER 28"/>
    <property type="match status" value="1"/>
</dbReference>
<organism evidence="8 9">
    <name type="scientific">Asbolus verrucosus</name>
    <name type="common">Desert ironclad beetle</name>
    <dbReference type="NCBI Taxonomy" id="1661398"/>
    <lineage>
        <taxon>Eukaryota</taxon>
        <taxon>Metazoa</taxon>
        <taxon>Ecdysozoa</taxon>
        <taxon>Arthropoda</taxon>
        <taxon>Hexapoda</taxon>
        <taxon>Insecta</taxon>
        <taxon>Pterygota</taxon>
        <taxon>Neoptera</taxon>
        <taxon>Endopterygota</taxon>
        <taxon>Coleoptera</taxon>
        <taxon>Polyphaga</taxon>
        <taxon>Cucujiformia</taxon>
        <taxon>Tenebrionidae</taxon>
        <taxon>Pimeliinae</taxon>
        <taxon>Asbolus</taxon>
    </lineage>
</organism>
<dbReference type="PANTHER" id="PTHR48041:SF32">
    <property type="entry name" value="PROTEIN WHITE-LIKE PROTEIN"/>
    <property type="match status" value="1"/>
</dbReference>
<proteinExistence type="predicted"/>
<dbReference type="GO" id="GO:0140359">
    <property type="term" value="F:ABC-type transporter activity"/>
    <property type="evidence" value="ECO:0007669"/>
    <property type="project" value="InterPro"/>
</dbReference>
<dbReference type="InterPro" id="IPR013525">
    <property type="entry name" value="ABC2_TM"/>
</dbReference>
<evidence type="ECO:0000259" key="7">
    <source>
        <dbReference type="Pfam" id="PF01061"/>
    </source>
</evidence>
<evidence type="ECO:0000256" key="1">
    <source>
        <dbReference type="ARBA" id="ARBA00004141"/>
    </source>
</evidence>
<keyword evidence="9" id="KW-1185">Reference proteome</keyword>
<dbReference type="OrthoDB" id="66620at2759"/>
<keyword evidence="3 6" id="KW-0812">Transmembrane</keyword>
<evidence type="ECO:0000256" key="2">
    <source>
        <dbReference type="ARBA" id="ARBA00022448"/>
    </source>
</evidence>
<feature type="transmembrane region" description="Helical" evidence="6">
    <location>
        <begin position="73"/>
        <end position="98"/>
    </location>
</feature>
<feature type="domain" description="ABC-2 type transporter transmembrane" evidence="7">
    <location>
        <begin position="50"/>
        <end position="187"/>
    </location>
</feature>
<evidence type="ECO:0000256" key="3">
    <source>
        <dbReference type="ARBA" id="ARBA00022692"/>
    </source>
</evidence>
<name>A0A482VNY9_ASBVE</name>
<comment type="subcellular location">
    <subcellularLocation>
        <location evidence="1">Membrane</location>
        <topology evidence="1">Multi-pass membrane protein</topology>
    </subcellularLocation>
</comment>